<dbReference type="Proteomes" id="UP000663832">
    <property type="component" value="Unassembled WGS sequence"/>
</dbReference>
<evidence type="ECO:0000313" key="3">
    <source>
        <dbReference type="Proteomes" id="UP000663832"/>
    </source>
</evidence>
<keyword evidence="3" id="KW-1185">Reference proteome</keyword>
<protein>
    <submittedName>
        <fullName evidence="2">Uncharacterized protein</fullName>
    </submittedName>
</protein>
<dbReference type="Proteomes" id="UP000663877">
    <property type="component" value="Unassembled WGS sequence"/>
</dbReference>
<evidence type="ECO:0000313" key="2">
    <source>
        <dbReference type="EMBL" id="CAF1662699.1"/>
    </source>
</evidence>
<gene>
    <name evidence="1" type="ORF">BJG266_LOCUS46528</name>
    <name evidence="2" type="ORF">QVE165_LOCUS63561</name>
</gene>
<accession>A0A816FK89</accession>
<organism evidence="2 3">
    <name type="scientific">Adineta steineri</name>
    <dbReference type="NCBI Taxonomy" id="433720"/>
    <lineage>
        <taxon>Eukaryota</taxon>
        <taxon>Metazoa</taxon>
        <taxon>Spiralia</taxon>
        <taxon>Gnathifera</taxon>
        <taxon>Rotifera</taxon>
        <taxon>Eurotatoria</taxon>
        <taxon>Bdelloidea</taxon>
        <taxon>Adinetida</taxon>
        <taxon>Adinetidae</taxon>
        <taxon>Adineta</taxon>
    </lineage>
</organism>
<dbReference type="EMBL" id="CAJNOI010004886">
    <property type="protein sequence ID" value="CAF1555112.1"/>
    <property type="molecule type" value="Genomic_DNA"/>
</dbReference>
<evidence type="ECO:0000313" key="1">
    <source>
        <dbReference type="EMBL" id="CAF1555112.1"/>
    </source>
</evidence>
<name>A0A816FK89_9BILA</name>
<dbReference type="EMBL" id="CAJNOM010005287">
    <property type="protein sequence ID" value="CAF1662699.1"/>
    <property type="molecule type" value="Genomic_DNA"/>
</dbReference>
<sequence>MGSSQSTNETDAKNEDTVIHEISNVIAVAAGTHVGATIAGPGGAVIGAKVGDYVLTPVVETVAKSKPASAYETSHGTIFTGAGGSFMYGPNGEVFEL</sequence>
<proteinExistence type="predicted"/>
<reference evidence="2" key="1">
    <citation type="submission" date="2021-02" db="EMBL/GenBank/DDBJ databases">
        <authorList>
            <person name="Nowell W R."/>
        </authorList>
    </citation>
    <scope>NUCLEOTIDE SEQUENCE</scope>
</reference>
<dbReference type="AlphaFoldDB" id="A0A816FK89"/>
<comment type="caution">
    <text evidence="2">The sequence shown here is derived from an EMBL/GenBank/DDBJ whole genome shotgun (WGS) entry which is preliminary data.</text>
</comment>